<evidence type="ECO:0000313" key="3">
    <source>
        <dbReference type="EMBL" id="OAQ72901.1"/>
    </source>
</evidence>
<feature type="compositionally biased region" description="Low complexity" evidence="1">
    <location>
        <begin position="252"/>
        <end position="261"/>
    </location>
</feature>
<dbReference type="KEGG" id="pchm:VFPPC_00748"/>
<proteinExistence type="predicted"/>
<sequence>MVSASTRKMTAGKNRSPAKDRRSVTRTQNAEASLAPSSNASGSPGKAETPRTARYSHRLPTDQQRRGNGRVAGRNLIMWNRMFFPKCILLLLYVLLRAIVGPRMAEKLLLHIHYECSRHKLQLPWDAIAHRLHPGSSGAAVIQHLNRLRRQLFAEGHVVPPATQRSYAAQNDANTNVRGYVRRDTDGDDFEASRPVEFDEKLDDPKFNLPGDFSMFDEEFMEPDDSHGSQSPGSEEGDYRHQSPTPMRRASSKSSSGSTGSHDAAFLPQFVAPVEVVRDTRGRSPNLLQPFSCETLETEPKHVRHLSQESSNGTGLCEATVLPEDFLESKIPLLGTTTTQQRYPSPNTQGQMNSYTLPAFPGWHHAFMCPIAGSQSMHSPAHSFDHPDYMTAPFPMTVPMPVAHHLFNPYMTLDPSLIKQGRERSAPTVAELGTGAMESGTAADDGAQIGDPFVGSSNSDANKACLPT</sequence>
<evidence type="ECO:0000256" key="2">
    <source>
        <dbReference type="SAM" id="Phobius"/>
    </source>
</evidence>
<dbReference type="STRING" id="1380566.A0A179G6A8"/>
<keyword evidence="2" id="KW-0472">Membrane</keyword>
<dbReference type="Proteomes" id="UP000078397">
    <property type="component" value="Unassembled WGS sequence"/>
</dbReference>
<feature type="compositionally biased region" description="Polar residues" evidence="1">
    <location>
        <begin position="163"/>
        <end position="177"/>
    </location>
</feature>
<gene>
    <name evidence="3" type="ORF">VFPPC_00748</name>
</gene>
<evidence type="ECO:0000256" key="1">
    <source>
        <dbReference type="SAM" id="MobiDB-lite"/>
    </source>
</evidence>
<keyword evidence="2" id="KW-1133">Transmembrane helix</keyword>
<feature type="compositionally biased region" description="Polar residues" evidence="1">
    <location>
        <begin position="25"/>
        <end position="42"/>
    </location>
</feature>
<keyword evidence="2" id="KW-0812">Transmembrane</keyword>
<name>A0A179G6A8_METCM</name>
<comment type="caution">
    <text evidence="3">The sequence shown here is derived from an EMBL/GenBank/DDBJ whole genome shotgun (WGS) entry which is preliminary data.</text>
</comment>
<reference evidence="3 4" key="1">
    <citation type="journal article" date="2016" name="PLoS Pathog.">
        <title>Biosynthesis of antibiotic leucinostatins in bio-control fungus Purpureocillium lilacinum and their inhibition on phytophthora revealed by genome mining.</title>
        <authorList>
            <person name="Wang G."/>
            <person name="Liu Z."/>
            <person name="Lin R."/>
            <person name="Li E."/>
            <person name="Mao Z."/>
            <person name="Ling J."/>
            <person name="Yang Y."/>
            <person name="Yin W.B."/>
            <person name="Xie B."/>
        </authorList>
    </citation>
    <scope>NUCLEOTIDE SEQUENCE [LARGE SCALE GENOMIC DNA]</scope>
    <source>
        <strain evidence="3">170</strain>
    </source>
</reference>
<accession>A0A179G6A8</accession>
<dbReference type="GeneID" id="28844701"/>
<protein>
    <submittedName>
        <fullName evidence="3">Protein related to RNA-binding protein cabeza</fullName>
    </submittedName>
</protein>
<organism evidence="3 4">
    <name type="scientific">Pochonia chlamydosporia 170</name>
    <dbReference type="NCBI Taxonomy" id="1380566"/>
    <lineage>
        <taxon>Eukaryota</taxon>
        <taxon>Fungi</taxon>
        <taxon>Dikarya</taxon>
        <taxon>Ascomycota</taxon>
        <taxon>Pezizomycotina</taxon>
        <taxon>Sordariomycetes</taxon>
        <taxon>Hypocreomycetidae</taxon>
        <taxon>Hypocreales</taxon>
        <taxon>Clavicipitaceae</taxon>
        <taxon>Pochonia</taxon>
    </lineage>
</organism>
<feature type="transmembrane region" description="Helical" evidence="2">
    <location>
        <begin position="83"/>
        <end position="100"/>
    </location>
</feature>
<evidence type="ECO:0000313" key="4">
    <source>
        <dbReference type="Proteomes" id="UP000078397"/>
    </source>
</evidence>
<feature type="compositionally biased region" description="Basic and acidic residues" evidence="1">
    <location>
        <begin position="181"/>
        <end position="206"/>
    </location>
</feature>
<feature type="region of interest" description="Disordered" evidence="1">
    <location>
        <begin position="1"/>
        <end position="67"/>
    </location>
</feature>
<feature type="region of interest" description="Disordered" evidence="1">
    <location>
        <begin position="437"/>
        <end position="468"/>
    </location>
</feature>
<dbReference type="RefSeq" id="XP_018148984.1">
    <property type="nucleotide sequence ID" value="XM_018280707.1"/>
</dbReference>
<dbReference type="AlphaFoldDB" id="A0A179G6A8"/>
<dbReference type="EMBL" id="LSBJ02000001">
    <property type="protein sequence ID" value="OAQ72901.1"/>
    <property type="molecule type" value="Genomic_DNA"/>
</dbReference>
<keyword evidence="4" id="KW-1185">Reference proteome</keyword>
<feature type="region of interest" description="Disordered" evidence="1">
    <location>
        <begin position="163"/>
        <end position="264"/>
    </location>
</feature>
<dbReference type="OrthoDB" id="3903267at2759"/>